<dbReference type="AlphaFoldDB" id="A0A364NC34"/>
<keyword evidence="1" id="KW-0378">Hydrolase</keyword>
<evidence type="ECO:0000313" key="3">
    <source>
        <dbReference type="EMBL" id="RAR14800.1"/>
    </source>
</evidence>
<accession>A0A364NC34</accession>
<protein>
    <submittedName>
        <fullName evidence="3">Family 5 carbohydrate esterase</fullName>
    </submittedName>
</protein>
<dbReference type="InterPro" id="IPR000675">
    <property type="entry name" value="Cutinase/axe"/>
</dbReference>
<dbReference type="GO" id="GO:0052689">
    <property type="term" value="F:carboxylic ester hydrolase activity"/>
    <property type="evidence" value="ECO:0007669"/>
    <property type="project" value="UniProtKB-ARBA"/>
</dbReference>
<sequence>MTPKLTLFFTTELIDARGSGEPQAVSLMFQDVLSRLLSNSSSTVSESITYPAGFDQNVTSGVQETVSSIKSSLQQCPDQKFHLFGYSQGATLVQSSLQELEGDKKAMDAIRSVVVVGNPYRIPGSGKISDICLEDLIFERVVCKL</sequence>
<keyword evidence="2" id="KW-1015">Disulfide bond</keyword>
<dbReference type="OrthoDB" id="3225429at2759"/>
<dbReference type="InterPro" id="IPR029058">
    <property type="entry name" value="AB_hydrolase_fold"/>
</dbReference>
<dbReference type="EMBL" id="QGDH01000018">
    <property type="protein sequence ID" value="RAR14800.1"/>
    <property type="molecule type" value="Genomic_DNA"/>
</dbReference>
<gene>
    <name evidence="3" type="ORF">DDE83_001832</name>
</gene>
<dbReference type="PANTHER" id="PTHR33630">
    <property type="entry name" value="CUTINASE RV1984C-RELATED-RELATED"/>
    <property type="match status" value="1"/>
</dbReference>
<evidence type="ECO:0000313" key="4">
    <source>
        <dbReference type="Proteomes" id="UP000249619"/>
    </source>
</evidence>
<name>A0A364NC34_STELY</name>
<evidence type="ECO:0000256" key="1">
    <source>
        <dbReference type="ARBA" id="ARBA00022801"/>
    </source>
</evidence>
<evidence type="ECO:0000256" key="2">
    <source>
        <dbReference type="ARBA" id="ARBA00023157"/>
    </source>
</evidence>
<reference evidence="4" key="1">
    <citation type="submission" date="2018-05" db="EMBL/GenBank/DDBJ databases">
        <title>Draft genome sequence of Stemphylium lycopersici strain CIDEFI 213.</title>
        <authorList>
            <person name="Medina R."/>
            <person name="Franco M.E.E."/>
            <person name="Lucentini C.G."/>
            <person name="Saparrat M.C.N."/>
            <person name="Balatti P.A."/>
        </authorList>
    </citation>
    <scope>NUCLEOTIDE SEQUENCE [LARGE SCALE GENOMIC DNA]</scope>
    <source>
        <strain evidence="4">CIDEFI 213</strain>
    </source>
</reference>
<dbReference type="Gene3D" id="3.40.50.1820">
    <property type="entry name" value="alpha/beta hydrolase"/>
    <property type="match status" value="1"/>
</dbReference>
<dbReference type="SUPFAM" id="SSF53474">
    <property type="entry name" value="alpha/beta-Hydrolases"/>
    <property type="match status" value="1"/>
</dbReference>
<organism evidence="3 4">
    <name type="scientific">Stemphylium lycopersici</name>
    <name type="common">Tomato gray leaf spot disease fungus</name>
    <name type="synonym">Thyrospora lycopersici</name>
    <dbReference type="NCBI Taxonomy" id="183478"/>
    <lineage>
        <taxon>Eukaryota</taxon>
        <taxon>Fungi</taxon>
        <taxon>Dikarya</taxon>
        <taxon>Ascomycota</taxon>
        <taxon>Pezizomycotina</taxon>
        <taxon>Dothideomycetes</taxon>
        <taxon>Pleosporomycetidae</taxon>
        <taxon>Pleosporales</taxon>
        <taxon>Pleosporineae</taxon>
        <taxon>Pleosporaceae</taxon>
        <taxon>Stemphylium</taxon>
    </lineage>
</organism>
<keyword evidence="4" id="KW-1185">Reference proteome</keyword>
<dbReference type="Proteomes" id="UP000249619">
    <property type="component" value="Unassembled WGS sequence"/>
</dbReference>
<comment type="caution">
    <text evidence="3">The sequence shown here is derived from an EMBL/GenBank/DDBJ whole genome shotgun (WGS) entry which is preliminary data.</text>
</comment>
<dbReference type="SMART" id="SM01110">
    <property type="entry name" value="Cutinase"/>
    <property type="match status" value="1"/>
</dbReference>
<dbReference type="PANTHER" id="PTHR33630:SF9">
    <property type="entry name" value="CUTINASE 4"/>
    <property type="match status" value="1"/>
</dbReference>
<dbReference type="Pfam" id="PF01083">
    <property type="entry name" value="Cutinase"/>
    <property type="match status" value="1"/>
</dbReference>
<proteinExistence type="predicted"/>